<dbReference type="InterPro" id="IPR043128">
    <property type="entry name" value="Rev_trsase/Diguanyl_cyclase"/>
</dbReference>
<comment type="cofactor">
    <cofactor evidence="1">
        <name>Mg(2+)</name>
        <dbReference type="ChEBI" id="CHEBI:18420"/>
    </cofactor>
</comment>
<name>A0A368N0R7_9GAMM</name>
<dbReference type="CDD" id="cd01949">
    <property type="entry name" value="GGDEF"/>
    <property type="match status" value="1"/>
</dbReference>
<dbReference type="GO" id="GO:0003824">
    <property type="term" value="F:catalytic activity"/>
    <property type="evidence" value="ECO:0007669"/>
    <property type="project" value="UniProtKB-ARBA"/>
</dbReference>
<dbReference type="InterPro" id="IPR000160">
    <property type="entry name" value="GGDEF_dom"/>
</dbReference>
<dbReference type="InterPro" id="IPR011110">
    <property type="entry name" value="Reg_prop"/>
</dbReference>
<gene>
    <name evidence="4" type="ORF">DU002_19035</name>
</gene>
<dbReference type="Pfam" id="PF00990">
    <property type="entry name" value="GGDEF"/>
    <property type="match status" value="1"/>
</dbReference>
<dbReference type="InterPro" id="IPR001610">
    <property type="entry name" value="PAC"/>
</dbReference>
<dbReference type="NCBIfam" id="TIGR00229">
    <property type="entry name" value="sensory_box"/>
    <property type="match status" value="1"/>
</dbReference>
<dbReference type="InterPro" id="IPR029787">
    <property type="entry name" value="Nucleotide_cyclase"/>
</dbReference>
<dbReference type="InterPro" id="IPR013655">
    <property type="entry name" value="PAS_fold_3"/>
</dbReference>
<dbReference type="SMART" id="SM00052">
    <property type="entry name" value="EAL"/>
    <property type="match status" value="1"/>
</dbReference>
<dbReference type="PROSITE" id="PS50887">
    <property type="entry name" value="GGDEF"/>
    <property type="match status" value="1"/>
</dbReference>
<dbReference type="InterPro" id="IPR052155">
    <property type="entry name" value="Biofilm_reg_signaling"/>
</dbReference>
<keyword evidence="5" id="KW-1185">Reference proteome</keyword>
<evidence type="ECO:0000259" key="3">
    <source>
        <dbReference type="PROSITE" id="PS50887"/>
    </source>
</evidence>
<dbReference type="SMART" id="SM00091">
    <property type="entry name" value="PAS"/>
    <property type="match status" value="2"/>
</dbReference>
<dbReference type="FunFam" id="3.30.70.270:FF:000001">
    <property type="entry name" value="Diguanylate cyclase domain protein"/>
    <property type="match status" value="1"/>
</dbReference>
<dbReference type="InterPro" id="IPR035919">
    <property type="entry name" value="EAL_sf"/>
</dbReference>
<dbReference type="SUPFAM" id="SSF55073">
    <property type="entry name" value="Nucleotide cyclase"/>
    <property type="match status" value="1"/>
</dbReference>
<evidence type="ECO:0000256" key="1">
    <source>
        <dbReference type="ARBA" id="ARBA00001946"/>
    </source>
</evidence>
<proteinExistence type="predicted"/>
<dbReference type="SUPFAM" id="SSF55785">
    <property type="entry name" value="PYP-like sensor domain (PAS domain)"/>
    <property type="match status" value="2"/>
</dbReference>
<sequence length="1537" mass="172562">MCGLISGLVTSVLKIISLYSRFFCRCARSILCTCVCLLAIVSHSLTAKPVVSDPRFSQLTITDGLSQSSVNAVLIDRNGFLWIGTHWGLNRYDGYKVSPLNRQHNILNKASIYALFEDDAGLIWISTGWEGIYSIDPATSEMKQRIAIKSRSFDEPLQSSEFITQGPDGKIWVVLDESIVSYDKETEQITTVFALSDAEVAVQQHVRTMAFWQGEVLVGTSTGLYLLDRLTQKLTLLTHLRPDSRTLDADNTKALYVAEDDSLYIGTVDGLFRLSAQQVAALIKSPETELYSTPLIDGRNIWKIVVSGETIYLPTDEGVFRFIPSTQTAEQIFLPSDAPYGISSDQLYDLTVDDEGNLWLGSDAAGALYWQTANDLFSNRHSLNSELSHDAVWSLYLQDETTLWLGSDNGLNRYRLDTDEITAYLVDEDHKSVESSGSIYQILSAGDTQLWLYTPQGLYLFDMETGQAEPLTDLVPESRAIFAMDTWGYYQAPDDTIWFVGEEAFYRFDPLANSIVEHQLFDVGELKPELVWGFLGQLPGDDNGVLVSATHSLWRLDIETGETRKLHSISRARAQRYVYPESWVVDRNNTLWVTYPGAGLVGLDSISFEEKFLYDQTNRLPANEVYGLQLDGRGDLWLSSLKGILKINVDNHHLRHYSYNHGLATEEFNEFSAVQLADGRIAYGSYKGVTLFEPNQLTSHARVHPPRIAISNIELLSRDLSMPLTNLNGARIDLAHNDVGLSIEFSGLTFSEQNNLRFQYELTGGKDISYPLTRDNRATFATLNPGQYQFRVWAYSADSGERGEMATIDIVVAYPPWASPGAYFGYAVLLITLLLLVWRRHRLHQSQIAQAHEATKQSEQRMQLALTGSDSGIWEWDEQQNCFVQNRFEALLGYQVPVALTLDELLHFIHPSDQQRFKAAWQIFVYGDNTTFDVSYRLRHQQGHYLYFRDLGSLVTRDQTSRIIGTYTDVTDIYSTKERASLFGRIFEHSHEWVMVLNKHFRVIDANPALRAIIGSRSEEDFPEKLAELLALNPDGKRLILAQIRKLSFGEQWNGELAFVAPSGQRYEVEVDLYSVASGDSLSPEHYAITLSDITEQKKVQAQLKKMASFDGLTGLPNRMLFLDRLSHAIDQAERAATSLAVMFIDLDKFKQINDSLGHDAGDALLCHVATQVTQCLRKEDTVARLSGDEFVVMLENIDANEASRVANTLNQVIQQPLQLGAEAISVGSSIGIAMYPMDGRRGDELIKHADIAMYHAKNARAFSVQFYQTEMNHQVRERLSLANGLKDAVKDKAFSCCYQPIIDFSSGQVIALELLIRWQRDGVTVPPMTFIPIAEEMGLIGEMTWQALHLGLTDLRHWYQLGYQPRLSLNLSARHFDVEGLTQELVSLMADYELPCSALSLEITEGALMSDHVRAQAMMNRLNEAGFTLALDDFGTGYSSLKYLQAFPIDILKIDRSFVSEIGVSDSAEGIINATLKLAEILNMQCIAEGIETREQALFFAERGCDWLQGYYFSRPVIAENVPALLASSLPSALDS</sequence>
<dbReference type="CDD" id="cd01948">
    <property type="entry name" value="EAL"/>
    <property type="match status" value="1"/>
</dbReference>
<accession>A0A368N0R7</accession>
<dbReference type="InterPro" id="IPR015943">
    <property type="entry name" value="WD40/YVTN_repeat-like_dom_sf"/>
</dbReference>
<dbReference type="Pfam" id="PF13426">
    <property type="entry name" value="PAS_9"/>
    <property type="match status" value="1"/>
</dbReference>
<organism evidence="4 5">
    <name type="scientific">Corallincola holothuriorum</name>
    <dbReference type="NCBI Taxonomy" id="2282215"/>
    <lineage>
        <taxon>Bacteria</taxon>
        <taxon>Pseudomonadati</taxon>
        <taxon>Pseudomonadota</taxon>
        <taxon>Gammaproteobacteria</taxon>
        <taxon>Alteromonadales</taxon>
        <taxon>Psychromonadaceae</taxon>
        <taxon>Corallincola</taxon>
    </lineage>
</organism>
<dbReference type="Pfam" id="PF07494">
    <property type="entry name" value="Reg_prop"/>
    <property type="match status" value="1"/>
</dbReference>
<dbReference type="SUPFAM" id="SSF63829">
    <property type="entry name" value="Calcium-dependent phosphotriesterase"/>
    <property type="match status" value="3"/>
</dbReference>
<dbReference type="Gene3D" id="2.60.40.10">
    <property type="entry name" value="Immunoglobulins"/>
    <property type="match status" value="1"/>
</dbReference>
<dbReference type="PANTHER" id="PTHR44757:SF2">
    <property type="entry name" value="BIOFILM ARCHITECTURE MAINTENANCE PROTEIN MBAA"/>
    <property type="match status" value="1"/>
</dbReference>
<dbReference type="Gene3D" id="3.30.450.20">
    <property type="entry name" value="PAS domain"/>
    <property type="match status" value="2"/>
</dbReference>
<reference evidence="4 5" key="1">
    <citation type="submission" date="2018-07" db="EMBL/GenBank/DDBJ databases">
        <title>Corallincola holothuriorum sp. nov., a new facultative anaerobe isolated from sea cucumber Apostichopus japonicus.</title>
        <authorList>
            <person name="Xia H."/>
        </authorList>
    </citation>
    <scope>NUCLEOTIDE SEQUENCE [LARGE SCALE GENOMIC DNA]</scope>
    <source>
        <strain evidence="4 5">C4</strain>
    </source>
</reference>
<dbReference type="Pfam" id="PF00563">
    <property type="entry name" value="EAL"/>
    <property type="match status" value="1"/>
</dbReference>
<dbReference type="InterPro" id="IPR001633">
    <property type="entry name" value="EAL_dom"/>
</dbReference>
<feature type="domain" description="EAL" evidence="2">
    <location>
        <begin position="1279"/>
        <end position="1531"/>
    </location>
</feature>
<evidence type="ECO:0000259" key="2">
    <source>
        <dbReference type="PROSITE" id="PS50883"/>
    </source>
</evidence>
<dbReference type="Gene3D" id="3.20.20.450">
    <property type="entry name" value="EAL domain"/>
    <property type="match status" value="1"/>
</dbReference>
<dbReference type="SMART" id="SM00267">
    <property type="entry name" value="GGDEF"/>
    <property type="match status" value="1"/>
</dbReference>
<comment type="caution">
    <text evidence="4">The sequence shown here is derived from an EMBL/GenBank/DDBJ whole genome shotgun (WGS) entry which is preliminary data.</text>
</comment>
<dbReference type="Gene3D" id="2.130.10.10">
    <property type="entry name" value="YVTN repeat-like/Quinoprotein amine dehydrogenase"/>
    <property type="match status" value="3"/>
</dbReference>
<dbReference type="SUPFAM" id="SSF141868">
    <property type="entry name" value="EAL domain-like"/>
    <property type="match status" value="1"/>
</dbReference>
<dbReference type="NCBIfam" id="TIGR00254">
    <property type="entry name" value="GGDEF"/>
    <property type="match status" value="1"/>
</dbReference>
<dbReference type="Proteomes" id="UP000252558">
    <property type="component" value="Unassembled WGS sequence"/>
</dbReference>
<dbReference type="CDD" id="cd00130">
    <property type="entry name" value="PAS"/>
    <property type="match status" value="2"/>
</dbReference>
<dbReference type="InterPro" id="IPR000014">
    <property type="entry name" value="PAS"/>
</dbReference>
<dbReference type="InterPro" id="IPR035965">
    <property type="entry name" value="PAS-like_dom_sf"/>
</dbReference>
<dbReference type="PROSITE" id="PS50883">
    <property type="entry name" value="EAL"/>
    <property type="match status" value="1"/>
</dbReference>
<dbReference type="PANTHER" id="PTHR44757">
    <property type="entry name" value="DIGUANYLATE CYCLASE DGCP"/>
    <property type="match status" value="1"/>
</dbReference>
<dbReference type="Pfam" id="PF08447">
    <property type="entry name" value="PAS_3"/>
    <property type="match status" value="1"/>
</dbReference>
<evidence type="ECO:0000313" key="5">
    <source>
        <dbReference type="Proteomes" id="UP000252558"/>
    </source>
</evidence>
<dbReference type="SMART" id="SM00086">
    <property type="entry name" value="PAC"/>
    <property type="match status" value="2"/>
</dbReference>
<protein>
    <submittedName>
        <fullName evidence="4">EAL domain-containing protein</fullName>
    </submittedName>
</protein>
<dbReference type="InterPro" id="IPR013783">
    <property type="entry name" value="Ig-like_fold"/>
</dbReference>
<feature type="domain" description="GGDEF" evidence="3">
    <location>
        <begin position="1138"/>
        <end position="1270"/>
    </location>
</feature>
<dbReference type="EMBL" id="QPID01000018">
    <property type="protein sequence ID" value="RCU43224.1"/>
    <property type="molecule type" value="Genomic_DNA"/>
</dbReference>
<dbReference type="Gene3D" id="3.30.70.270">
    <property type="match status" value="1"/>
</dbReference>
<evidence type="ECO:0000313" key="4">
    <source>
        <dbReference type="EMBL" id="RCU43224.1"/>
    </source>
</evidence>